<accession>A0A6N8UAT5</accession>
<comment type="subcellular location">
    <subcellularLocation>
        <location evidence="9">Cytoplasm</location>
    </subcellularLocation>
</comment>
<dbReference type="EC" id="2.1.1.63" evidence="9"/>
<evidence type="ECO:0000256" key="9">
    <source>
        <dbReference type="HAMAP-Rule" id="MF_00772"/>
    </source>
</evidence>
<dbReference type="InterPro" id="IPR014048">
    <property type="entry name" value="MethylDNA_cys_MeTrfase_DNA-bd"/>
</dbReference>
<dbReference type="AlphaFoldDB" id="A0A6N8UAT5"/>
<keyword evidence="7 9" id="KW-0234">DNA repair</keyword>
<dbReference type="GO" id="GO:0003908">
    <property type="term" value="F:methylated-DNA-[protein]-cysteine S-methyltransferase activity"/>
    <property type="evidence" value="ECO:0007669"/>
    <property type="project" value="UniProtKB-UniRule"/>
</dbReference>
<dbReference type="Gene3D" id="1.10.10.10">
    <property type="entry name" value="Winged helix-like DNA-binding domain superfamily/Winged helix DNA-binding domain"/>
    <property type="match status" value="1"/>
</dbReference>
<dbReference type="InterPro" id="IPR036631">
    <property type="entry name" value="MGMT_N_sf"/>
</dbReference>
<dbReference type="InterPro" id="IPR001497">
    <property type="entry name" value="MethylDNA_cys_MeTrfase_AS"/>
</dbReference>
<keyword evidence="5 9" id="KW-0808">Transferase</keyword>
<dbReference type="PANTHER" id="PTHR10815">
    <property type="entry name" value="METHYLATED-DNA--PROTEIN-CYSTEINE METHYLTRANSFERASE"/>
    <property type="match status" value="1"/>
</dbReference>
<comment type="caution">
    <text evidence="12">The sequence shown here is derived from an EMBL/GenBank/DDBJ whole genome shotgun (WGS) entry which is preliminary data.</text>
</comment>
<feature type="domain" description="Methylated-DNA-[protein]-cysteine S-methyltransferase DNA binding" evidence="10">
    <location>
        <begin position="72"/>
        <end position="150"/>
    </location>
</feature>
<dbReference type="FunFam" id="1.10.10.10:FF:000214">
    <property type="entry name" value="Methylated-DNA--protein-cysteine methyltransferase"/>
    <property type="match status" value="1"/>
</dbReference>
<feature type="domain" description="Methylguanine DNA methyltransferase ribonuclease-like" evidence="11">
    <location>
        <begin position="4"/>
        <end position="65"/>
    </location>
</feature>
<dbReference type="Proteomes" id="UP000434036">
    <property type="component" value="Unassembled WGS sequence"/>
</dbReference>
<dbReference type="InterPro" id="IPR008332">
    <property type="entry name" value="MethylG_MeTrfase_N"/>
</dbReference>
<comment type="function">
    <text evidence="9">Involved in the cellular defense against the biological effects of O6-methylguanine (O6-MeG) and O4-methylthymine (O4-MeT) in DNA. Repairs the methylated nucleobase in DNA by stoichiometrically transferring the methyl group to a cysteine residue in the enzyme. This is a suicide reaction: the enzyme is irreversibly inactivated.</text>
</comment>
<proteinExistence type="inferred from homology"/>
<reference evidence="12 13" key="2">
    <citation type="submission" date="2020-01" db="EMBL/GenBank/DDBJ databases">
        <title>Clostridiaceae sp. nov. isolated from the gut of human by culturomics.</title>
        <authorList>
            <person name="Chang Y."/>
        </authorList>
    </citation>
    <scope>NUCLEOTIDE SEQUENCE [LARGE SCALE GENOMIC DNA]</scope>
    <source>
        <strain evidence="12 13">DONG20-135</strain>
    </source>
</reference>
<dbReference type="InterPro" id="IPR023546">
    <property type="entry name" value="MGMT"/>
</dbReference>
<sequence length="158" mass="17868">MDEYIGYYESPVGWLRIRADEQAITEVSFCDASKTEHRSEIINRCIQELDEYFSGTRKNFQVPLKFVYGTCFQQRCWCELLTVPYGATCSYQQLAEAVGNRNAVRAVGGANHRNPICILIPCHRVIGKDGSLTGYGGGIEKKLFLLELEAKYVKADDK</sequence>
<dbReference type="PROSITE" id="PS00374">
    <property type="entry name" value="MGMT"/>
    <property type="match status" value="1"/>
</dbReference>
<evidence type="ECO:0000313" key="12">
    <source>
        <dbReference type="EMBL" id="MXQ72887.1"/>
    </source>
</evidence>
<dbReference type="RefSeq" id="WP_160624362.1">
    <property type="nucleotide sequence ID" value="NZ_WUUQ01000001.1"/>
</dbReference>
<keyword evidence="4 9" id="KW-0489">Methyltransferase</keyword>
<dbReference type="GO" id="GO:0005737">
    <property type="term" value="C:cytoplasm"/>
    <property type="evidence" value="ECO:0007669"/>
    <property type="project" value="UniProtKB-SubCell"/>
</dbReference>
<comment type="miscellaneous">
    <text evidence="9">This enzyme catalyzes only one turnover and therefore is not strictly catalytic. According to one definition, an enzyme is a biocatalyst that acts repeatedly and over many reaction cycles.</text>
</comment>
<dbReference type="CDD" id="cd06445">
    <property type="entry name" value="ATase"/>
    <property type="match status" value="1"/>
</dbReference>
<reference evidence="12 13" key="1">
    <citation type="submission" date="2019-12" db="EMBL/GenBank/DDBJ databases">
        <authorList>
            <person name="Yang R."/>
        </authorList>
    </citation>
    <scope>NUCLEOTIDE SEQUENCE [LARGE SCALE GENOMIC DNA]</scope>
    <source>
        <strain evidence="12 13">DONG20-135</strain>
    </source>
</reference>
<evidence type="ECO:0000256" key="1">
    <source>
        <dbReference type="ARBA" id="ARBA00001286"/>
    </source>
</evidence>
<evidence type="ECO:0000256" key="6">
    <source>
        <dbReference type="ARBA" id="ARBA00022763"/>
    </source>
</evidence>
<evidence type="ECO:0000259" key="11">
    <source>
        <dbReference type="Pfam" id="PF02870"/>
    </source>
</evidence>
<dbReference type="NCBIfam" id="TIGR00589">
    <property type="entry name" value="ogt"/>
    <property type="match status" value="1"/>
</dbReference>
<comment type="similarity">
    <text evidence="2 9">Belongs to the MGMT family.</text>
</comment>
<evidence type="ECO:0000256" key="5">
    <source>
        <dbReference type="ARBA" id="ARBA00022679"/>
    </source>
</evidence>
<dbReference type="Pfam" id="PF02870">
    <property type="entry name" value="Methyltransf_1N"/>
    <property type="match status" value="1"/>
</dbReference>
<evidence type="ECO:0000256" key="8">
    <source>
        <dbReference type="ARBA" id="ARBA00049348"/>
    </source>
</evidence>
<dbReference type="PANTHER" id="PTHR10815:SF5">
    <property type="entry name" value="METHYLATED-DNA--PROTEIN-CYSTEINE METHYLTRANSFERASE"/>
    <property type="match status" value="1"/>
</dbReference>
<dbReference type="InterPro" id="IPR036388">
    <property type="entry name" value="WH-like_DNA-bd_sf"/>
</dbReference>
<keyword evidence="6 9" id="KW-0227">DNA damage</keyword>
<feature type="active site" description="Nucleophile; methyl group acceptor" evidence="9">
    <location>
        <position position="122"/>
    </location>
</feature>
<evidence type="ECO:0000256" key="2">
    <source>
        <dbReference type="ARBA" id="ARBA00008711"/>
    </source>
</evidence>
<dbReference type="EMBL" id="WUUQ01000001">
    <property type="protein sequence ID" value="MXQ72887.1"/>
    <property type="molecule type" value="Genomic_DNA"/>
</dbReference>
<evidence type="ECO:0000313" key="13">
    <source>
        <dbReference type="Proteomes" id="UP000434036"/>
    </source>
</evidence>
<name>A0A6N8UAT5_9FIRM</name>
<evidence type="ECO:0000256" key="4">
    <source>
        <dbReference type="ARBA" id="ARBA00022603"/>
    </source>
</evidence>
<keyword evidence="13" id="KW-1185">Reference proteome</keyword>
<comment type="catalytic activity">
    <reaction evidence="1 9">
        <text>a 4-O-methyl-thymidine in DNA + L-cysteinyl-[protein] = a thymidine in DNA + S-methyl-L-cysteinyl-[protein]</text>
        <dbReference type="Rhea" id="RHEA:53428"/>
        <dbReference type="Rhea" id="RHEA-COMP:10131"/>
        <dbReference type="Rhea" id="RHEA-COMP:10132"/>
        <dbReference type="Rhea" id="RHEA-COMP:13555"/>
        <dbReference type="Rhea" id="RHEA-COMP:13556"/>
        <dbReference type="ChEBI" id="CHEBI:29950"/>
        <dbReference type="ChEBI" id="CHEBI:82612"/>
        <dbReference type="ChEBI" id="CHEBI:137386"/>
        <dbReference type="ChEBI" id="CHEBI:137387"/>
        <dbReference type="EC" id="2.1.1.63"/>
    </reaction>
</comment>
<evidence type="ECO:0000256" key="7">
    <source>
        <dbReference type="ARBA" id="ARBA00023204"/>
    </source>
</evidence>
<dbReference type="Pfam" id="PF01035">
    <property type="entry name" value="DNA_binding_1"/>
    <property type="match status" value="1"/>
</dbReference>
<gene>
    <name evidence="12" type="ORF">GSF08_02870</name>
</gene>
<evidence type="ECO:0000256" key="3">
    <source>
        <dbReference type="ARBA" id="ARBA00022490"/>
    </source>
</evidence>
<keyword evidence="3 9" id="KW-0963">Cytoplasm</keyword>
<dbReference type="GO" id="GO:0032259">
    <property type="term" value="P:methylation"/>
    <property type="evidence" value="ECO:0007669"/>
    <property type="project" value="UniProtKB-KW"/>
</dbReference>
<protein>
    <recommendedName>
        <fullName evidence="9">Methylated-DNA--protein-cysteine methyltransferase</fullName>
        <ecNumber evidence="9">2.1.1.63</ecNumber>
    </recommendedName>
    <alternativeName>
        <fullName evidence="9">6-O-methylguanine-DNA methyltransferase</fullName>
        <shortName evidence="9">MGMT</shortName>
    </alternativeName>
    <alternativeName>
        <fullName evidence="9">O-6-methylguanine-DNA-alkyltransferase</fullName>
    </alternativeName>
</protein>
<evidence type="ECO:0000259" key="10">
    <source>
        <dbReference type="Pfam" id="PF01035"/>
    </source>
</evidence>
<dbReference type="SUPFAM" id="SSF53155">
    <property type="entry name" value="Methylated DNA-protein cysteine methyltransferase domain"/>
    <property type="match status" value="1"/>
</dbReference>
<dbReference type="SUPFAM" id="SSF46767">
    <property type="entry name" value="Methylated DNA-protein cysteine methyltransferase, C-terminal domain"/>
    <property type="match status" value="1"/>
</dbReference>
<dbReference type="HAMAP" id="MF_00772">
    <property type="entry name" value="OGT"/>
    <property type="match status" value="1"/>
</dbReference>
<comment type="catalytic activity">
    <reaction evidence="8 9">
        <text>a 6-O-methyl-2'-deoxyguanosine in DNA + L-cysteinyl-[protein] = S-methyl-L-cysteinyl-[protein] + a 2'-deoxyguanosine in DNA</text>
        <dbReference type="Rhea" id="RHEA:24000"/>
        <dbReference type="Rhea" id="RHEA-COMP:10131"/>
        <dbReference type="Rhea" id="RHEA-COMP:10132"/>
        <dbReference type="Rhea" id="RHEA-COMP:11367"/>
        <dbReference type="Rhea" id="RHEA-COMP:11368"/>
        <dbReference type="ChEBI" id="CHEBI:29950"/>
        <dbReference type="ChEBI" id="CHEBI:82612"/>
        <dbReference type="ChEBI" id="CHEBI:85445"/>
        <dbReference type="ChEBI" id="CHEBI:85448"/>
        <dbReference type="EC" id="2.1.1.63"/>
    </reaction>
</comment>
<organism evidence="12 13">
    <name type="scientific">Copranaerobaculum intestinale</name>
    <dbReference type="NCBI Taxonomy" id="2692629"/>
    <lineage>
        <taxon>Bacteria</taxon>
        <taxon>Bacillati</taxon>
        <taxon>Bacillota</taxon>
        <taxon>Erysipelotrichia</taxon>
        <taxon>Erysipelotrichales</taxon>
        <taxon>Erysipelotrichaceae</taxon>
        <taxon>Copranaerobaculum</taxon>
    </lineage>
</organism>
<dbReference type="InterPro" id="IPR036217">
    <property type="entry name" value="MethylDNA_cys_MeTrfase_DNAb"/>
</dbReference>
<dbReference type="Gene3D" id="3.30.160.70">
    <property type="entry name" value="Methylated DNA-protein cysteine methyltransferase domain"/>
    <property type="match status" value="1"/>
</dbReference>
<dbReference type="GO" id="GO:0006307">
    <property type="term" value="P:DNA alkylation repair"/>
    <property type="evidence" value="ECO:0007669"/>
    <property type="project" value="UniProtKB-UniRule"/>
</dbReference>